<dbReference type="EMBL" id="CP060436">
    <property type="protein sequence ID" value="QPM89031.1"/>
    <property type="molecule type" value="Genomic_DNA"/>
</dbReference>
<name>A0A418SEX1_9RHOB</name>
<dbReference type="OrthoDB" id="7876335at2"/>
<proteinExistence type="predicted"/>
<evidence type="ECO:0000313" key="1">
    <source>
        <dbReference type="EMBL" id="QPM89031.1"/>
    </source>
</evidence>
<dbReference type="Proteomes" id="UP000283786">
    <property type="component" value="Chromosome"/>
</dbReference>
<sequence>MDLHEPAPELTYSFRPALTRKTQKWVLSKNALTGPGVSLDLSRVREAALIQIHTGDHRLIRFILASGRERVKLQIALNASNATPDADQRQFLSLVSETATHLSHRLPDLTYRMEEMGRTRMILFMIGLCILCLGLGLTGAAVLNLHDHILRLVLTLPFLAMTKILGAVVIWRNWPLRQPDEFPIATLPFLLWTMGGPRPEGISPDQTTPMS</sequence>
<reference evidence="1 2" key="1">
    <citation type="submission" date="2020-08" db="EMBL/GenBank/DDBJ databases">
        <title>Genome sequence of Rhodobacteraceae bacterium Lw-13e.</title>
        <authorList>
            <person name="Poehlein A."/>
            <person name="Wolter L."/>
            <person name="Daniel R."/>
            <person name="Brinkhoff T."/>
        </authorList>
    </citation>
    <scope>NUCLEOTIDE SEQUENCE [LARGE SCALE GENOMIC DNA]</scope>
    <source>
        <strain evidence="1 2">Lw-13e</strain>
    </source>
</reference>
<accession>A0A418SEX1</accession>
<dbReference type="KEGG" id="palw:PSAL_002400"/>
<evidence type="ECO:0000313" key="2">
    <source>
        <dbReference type="Proteomes" id="UP000283786"/>
    </source>
</evidence>
<keyword evidence="2" id="KW-1185">Reference proteome</keyword>
<organism evidence="1 2">
    <name type="scientific">Pseudooceanicola algae</name>
    <dbReference type="NCBI Taxonomy" id="1537215"/>
    <lineage>
        <taxon>Bacteria</taxon>
        <taxon>Pseudomonadati</taxon>
        <taxon>Pseudomonadota</taxon>
        <taxon>Alphaproteobacteria</taxon>
        <taxon>Rhodobacterales</taxon>
        <taxon>Paracoccaceae</taxon>
        <taxon>Pseudooceanicola</taxon>
    </lineage>
</organism>
<gene>
    <name evidence="1" type="ORF">PSAL_002400</name>
</gene>
<protein>
    <submittedName>
        <fullName evidence="1">Uncharacterized protein</fullName>
    </submittedName>
</protein>
<dbReference type="RefSeq" id="WP_119839807.1">
    <property type="nucleotide sequence ID" value="NZ_CP060436.1"/>
</dbReference>
<dbReference type="AlphaFoldDB" id="A0A418SEX1"/>